<evidence type="ECO:0000313" key="1">
    <source>
        <dbReference type="EMBL" id="KAK7481936.1"/>
    </source>
</evidence>
<feature type="non-terminal residue" evidence="1">
    <location>
        <position position="55"/>
    </location>
</feature>
<dbReference type="AlphaFoldDB" id="A0ABD0K531"/>
<gene>
    <name evidence="1" type="ORF">BaRGS_00026844</name>
</gene>
<dbReference type="EMBL" id="JACVVK020000254">
    <property type="protein sequence ID" value="KAK7481936.1"/>
    <property type="molecule type" value="Genomic_DNA"/>
</dbReference>
<name>A0ABD0K531_9CAEN</name>
<accession>A0ABD0K531</accession>
<dbReference type="Proteomes" id="UP001519460">
    <property type="component" value="Unassembled WGS sequence"/>
</dbReference>
<reference evidence="1 2" key="1">
    <citation type="journal article" date="2023" name="Sci. Data">
        <title>Genome assembly of the Korean intertidal mud-creeper Batillaria attramentaria.</title>
        <authorList>
            <person name="Patra A.K."/>
            <person name="Ho P.T."/>
            <person name="Jun S."/>
            <person name="Lee S.J."/>
            <person name="Kim Y."/>
            <person name="Won Y.J."/>
        </authorList>
    </citation>
    <scope>NUCLEOTIDE SEQUENCE [LARGE SCALE GENOMIC DNA]</scope>
    <source>
        <strain evidence="1">Wonlab-2016</strain>
    </source>
</reference>
<sequence>MRRKTNCPLWPTGSMRCWSCEVGRGARLEKPHGCKGVMVKMEATCKGSGLEGQEG</sequence>
<organism evidence="1 2">
    <name type="scientific">Batillaria attramentaria</name>
    <dbReference type="NCBI Taxonomy" id="370345"/>
    <lineage>
        <taxon>Eukaryota</taxon>
        <taxon>Metazoa</taxon>
        <taxon>Spiralia</taxon>
        <taxon>Lophotrochozoa</taxon>
        <taxon>Mollusca</taxon>
        <taxon>Gastropoda</taxon>
        <taxon>Caenogastropoda</taxon>
        <taxon>Sorbeoconcha</taxon>
        <taxon>Cerithioidea</taxon>
        <taxon>Batillariidae</taxon>
        <taxon>Batillaria</taxon>
    </lineage>
</organism>
<protein>
    <submittedName>
        <fullName evidence="1">Uncharacterized protein</fullName>
    </submittedName>
</protein>
<evidence type="ECO:0000313" key="2">
    <source>
        <dbReference type="Proteomes" id="UP001519460"/>
    </source>
</evidence>
<proteinExistence type="predicted"/>
<keyword evidence="2" id="KW-1185">Reference proteome</keyword>
<comment type="caution">
    <text evidence="1">The sequence shown here is derived from an EMBL/GenBank/DDBJ whole genome shotgun (WGS) entry which is preliminary data.</text>
</comment>